<protein>
    <submittedName>
        <fullName evidence="2">Uncharacterized protein</fullName>
    </submittedName>
</protein>
<accession>A0A0A9F3I2</accession>
<reference evidence="2" key="1">
    <citation type="submission" date="2014-09" db="EMBL/GenBank/DDBJ databases">
        <authorList>
            <person name="Magalhaes I.L.F."/>
            <person name="Oliveira U."/>
            <person name="Santos F.R."/>
            <person name="Vidigal T.H.D.A."/>
            <person name="Brescovit A.D."/>
            <person name="Santos A.J."/>
        </authorList>
    </citation>
    <scope>NUCLEOTIDE SEQUENCE</scope>
    <source>
        <tissue evidence="2">Shoot tissue taken approximately 20 cm above the soil surface</tissue>
    </source>
</reference>
<dbReference type="AlphaFoldDB" id="A0A0A9F3I2"/>
<name>A0A0A9F3I2_ARUDO</name>
<feature type="compositionally biased region" description="Polar residues" evidence="1">
    <location>
        <begin position="42"/>
        <end position="58"/>
    </location>
</feature>
<organism evidence="2">
    <name type="scientific">Arundo donax</name>
    <name type="common">Giant reed</name>
    <name type="synonym">Donax arundinaceus</name>
    <dbReference type="NCBI Taxonomy" id="35708"/>
    <lineage>
        <taxon>Eukaryota</taxon>
        <taxon>Viridiplantae</taxon>
        <taxon>Streptophyta</taxon>
        <taxon>Embryophyta</taxon>
        <taxon>Tracheophyta</taxon>
        <taxon>Spermatophyta</taxon>
        <taxon>Magnoliopsida</taxon>
        <taxon>Liliopsida</taxon>
        <taxon>Poales</taxon>
        <taxon>Poaceae</taxon>
        <taxon>PACMAD clade</taxon>
        <taxon>Arundinoideae</taxon>
        <taxon>Arundineae</taxon>
        <taxon>Arundo</taxon>
    </lineage>
</organism>
<reference evidence="2" key="2">
    <citation type="journal article" date="2015" name="Data Brief">
        <title>Shoot transcriptome of the giant reed, Arundo donax.</title>
        <authorList>
            <person name="Barrero R.A."/>
            <person name="Guerrero F.D."/>
            <person name="Moolhuijzen P."/>
            <person name="Goolsby J.A."/>
            <person name="Tidwell J."/>
            <person name="Bellgard S.E."/>
            <person name="Bellgard M.I."/>
        </authorList>
    </citation>
    <scope>NUCLEOTIDE SEQUENCE</scope>
    <source>
        <tissue evidence="2">Shoot tissue taken approximately 20 cm above the soil surface</tissue>
    </source>
</reference>
<proteinExistence type="predicted"/>
<evidence type="ECO:0000256" key="1">
    <source>
        <dbReference type="SAM" id="MobiDB-lite"/>
    </source>
</evidence>
<dbReference type="EMBL" id="GBRH01190994">
    <property type="protein sequence ID" value="JAE06902.1"/>
    <property type="molecule type" value="Transcribed_RNA"/>
</dbReference>
<feature type="compositionally biased region" description="Basic residues" evidence="1">
    <location>
        <begin position="28"/>
        <end position="41"/>
    </location>
</feature>
<sequence>MPMLGDNRRRKVLHLLRQCQNRHRLMQCRSHRRLKRKKRNRPSLSSSTRPETRLQNQQMVAPSACLSGRGLLLLSKLPLRLLPVPGL</sequence>
<feature type="region of interest" description="Disordered" evidence="1">
    <location>
        <begin position="28"/>
        <end position="58"/>
    </location>
</feature>
<evidence type="ECO:0000313" key="2">
    <source>
        <dbReference type="EMBL" id="JAE06902.1"/>
    </source>
</evidence>